<feature type="transmembrane region" description="Helical" evidence="1">
    <location>
        <begin position="387"/>
        <end position="405"/>
    </location>
</feature>
<dbReference type="AlphaFoldDB" id="A0A4R8M320"/>
<feature type="transmembrane region" description="Helical" evidence="1">
    <location>
        <begin position="355"/>
        <end position="375"/>
    </location>
</feature>
<feature type="transmembrane region" description="Helical" evidence="1">
    <location>
        <begin position="319"/>
        <end position="343"/>
    </location>
</feature>
<evidence type="ECO:0000259" key="2">
    <source>
        <dbReference type="Pfam" id="PF01970"/>
    </source>
</evidence>
<accession>A0A4R8M320</accession>
<dbReference type="PANTHER" id="PTHR35342:SF5">
    <property type="entry name" value="TRICARBOXYLIC TRANSPORT PROTEIN"/>
    <property type="match status" value="1"/>
</dbReference>
<gene>
    <name evidence="3" type="ORF">C8D99_11247</name>
</gene>
<dbReference type="PANTHER" id="PTHR35342">
    <property type="entry name" value="TRICARBOXYLIC TRANSPORT PROTEIN"/>
    <property type="match status" value="1"/>
</dbReference>
<dbReference type="Proteomes" id="UP000295066">
    <property type="component" value="Unassembled WGS sequence"/>
</dbReference>
<name>A0A4R8M320_9BACT</name>
<dbReference type="OrthoDB" id="3217at2"/>
<protein>
    <submittedName>
        <fullName evidence="3">Putative tricarboxylic transport membrane protein</fullName>
    </submittedName>
</protein>
<dbReference type="Pfam" id="PF01970">
    <property type="entry name" value="TctA"/>
    <property type="match status" value="1"/>
</dbReference>
<feature type="transmembrane region" description="Helical" evidence="1">
    <location>
        <begin position="138"/>
        <end position="158"/>
    </location>
</feature>
<feature type="transmembrane region" description="Helical" evidence="1">
    <location>
        <begin position="51"/>
        <end position="73"/>
    </location>
</feature>
<dbReference type="InterPro" id="IPR002823">
    <property type="entry name" value="DUF112_TM"/>
</dbReference>
<dbReference type="EMBL" id="SORI01000012">
    <property type="protein sequence ID" value="TDY59539.1"/>
    <property type="molecule type" value="Genomic_DNA"/>
</dbReference>
<feature type="transmembrane region" description="Helical" evidence="1">
    <location>
        <begin position="259"/>
        <end position="280"/>
    </location>
</feature>
<dbReference type="RefSeq" id="WP_133957933.1">
    <property type="nucleotide sequence ID" value="NZ_SORI01000012.1"/>
</dbReference>
<keyword evidence="1" id="KW-0812">Transmembrane</keyword>
<evidence type="ECO:0000313" key="3">
    <source>
        <dbReference type="EMBL" id="TDY59539.1"/>
    </source>
</evidence>
<keyword evidence="4" id="KW-1185">Reference proteome</keyword>
<keyword evidence="1" id="KW-0472">Membrane</keyword>
<evidence type="ECO:0000256" key="1">
    <source>
        <dbReference type="SAM" id="Phobius"/>
    </source>
</evidence>
<keyword evidence="1" id="KW-1133">Transmembrane helix</keyword>
<sequence>MESLLLILEGFKDVITLQNLLSVFVGSALGIAIGALPGLNASMGIALLLPLTYGMSALPAIVMLLSIYCGAIYGGSITAILLRTPGTTAAACTVFDGYEMAQNGEPGRALSMAATASFIGGIFSVIVLIFLSPPLARMALMFGPAEYFALCFFGLSIISSLSAENMVKGLISAVIGLLLGTVGLDIVTGVPRFTFDIVELLNGISFIPVLIGLFAVSQIFITVEKEIKELGGVKQAISGLTISLKDLVSVTGTLVRSSIIGTLVGILPGAGATMSSFISYNEARRWSKTPEKFGTGCLEGIAAPEAANNAATGGAMVPLLSLGIPGSETTAVLVGAFMIQGLRPGPLLFRENPDLVYGLFAGMVLANIAFFVLGMLGARLFSQVTKIPNRVLVPMILILATIGSFAENNSLSDVFLMFSFGVVGYFMRKFEFPIAPLVLALVLGPMAESNFRRGLIISAGEWTTFFTRPISLVFLALGFATLIMPFIRMIRDHRKTREVPPSA</sequence>
<reference evidence="3 4" key="1">
    <citation type="submission" date="2019-03" db="EMBL/GenBank/DDBJ databases">
        <title>Genomic Encyclopedia of Type Strains, Phase IV (KMG-IV): sequencing the most valuable type-strain genomes for metagenomic binning, comparative biology and taxonomic classification.</title>
        <authorList>
            <person name="Goeker M."/>
        </authorList>
    </citation>
    <scope>NUCLEOTIDE SEQUENCE [LARGE SCALE GENOMIC DNA]</scope>
    <source>
        <strain evidence="3 4">DSM 25964</strain>
    </source>
</reference>
<proteinExistence type="predicted"/>
<feature type="transmembrane region" description="Helical" evidence="1">
    <location>
        <begin position="170"/>
        <end position="188"/>
    </location>
</feature>
<feature type="domain" description="DUF112" evidence="2">
    <location>
        <begin position="20"/>
        <end position="439"/>
    </location>
</feature>
<evidence type="ECO:0000313" key="4">
    <source>
        <dbReference type="Proteomes" id="UP000295066"/>
    </source>
</evidence>
<feature type="transmembrane region" description="Helical" evidence="1">
    <location>
        <begin position="109"/>
        <end position="131"/>
    </location>
</feature>
<feature type="transmembrane region" description="Helical" evidence="1">
    <location>
        <begin position="200"/>
        <end position="221"/>
    </location>
</feature>
<organism evidence="3 4">
    <name type="scientific">Aminivibrio pyruvatiphilus</name>
    <dbReference type="NCBI Taxonomy" id="1005740"/>
    <lineage>
        <taxon>Bacteria</taxon>
        <taxon>Thermotogati</taxon>
        <taxon>Synergistota</taxon>
        <taxon>Synergistia</taxon>
        <taxon>Synergistales</taxon>
        <taxon>Aminobacteriaceae</taxon>
        <taxon>Aminivibrio</taxon>
    </lineage>
</organism>
<feature type="transmembrane region" description="Helical" evidence="1">
    <location>
        <begin position="466"/>
        <end position="487"/>
    </location>
</feature>
<comment type="caution">
    <text evidence="3">The sequence shown here is derived from an EMBL/GenBank/DDBJ whole genome shotgun (WGS) entry which is preliminary data.</text>
</comment>